<evidence type="ECO:0000313" key="4">
    <source>
        <dbReference type="Proteomes" id="UP000254603"/>
    </source>
</evidence>
<evidence type="ECO:0000313" key="5">
    <source>
        <dbReference type="Proteomes" id="UP000594903"/>
    </source>
</evidence>
<name>A0A378XDB6_9BURK</name>
<dbReference type="SUPFAM" id="SSF46565">
    <property type="entry name" value="Chaperone J-domain"/>
    <property type="match status" value="1"/>
</dbReference>
<dbReference type="EMBL" id="CP065725">
    <property type="protein sequence ID" value="QPT40354.1"/>
    <property type="molecule type" value="Genomic_DNA"/>
</dbReference>
<dbReference type="Proteomes" id="UP000594903">
    <property type="component" value="Chromosome"/>
</dbReference>
<accession>A0A378XDB6</accession>
<feature type="compositionally biased region" description="Basic and acidic residues" evidence="1">
    <location>
        <begin position="14"/>
        <end position="23"/>
    </location>
</feature>
<keyword evidence="5" id="KW-1185">Reference proteome</keyword>
<reference evidence="3 4" key="1">
    <citation type="submission" date="2018-06" db="EMBL/GenBank/DDBJ databases">
        <authorList>
            <consortium name="Pathogen Informatics"/>
            <person name="Doyle S."/>
        </authorList>
    </citation>
    <scope>NUCLEOTIDE SEQUENCE [LARGE SCALE GENOMIC DNA]</scope>
    <source>
        <strain evidence="3 4">NCTC11997</strain>
    </source>
</reference>
<evidence type="ECO:0000256" key="1">
    <source>
        <dbReference type="SAM" id="MobiDB-lite"/>
    </source>
</evidence>
<dbReference type="STRING" id="1122619.GCA_000373745_01421"/>
<dbReference type="Proteomes" id="UP000254603">
    <property type="component" value="Unassembled WGS sequence"/>
</dbReference>
<evidence type="ECO:0000313" key="3">
    <source>
        <dbReference type="EMBL" id="SUA50792.1"/>
    </source>
</evidence>
<proteinExistence type="predicted"/>
<feature type="region of interest" description="Disordered" evidence="1">
    <location>
        <begin position="1"/>
        <end position="23"/>
    </location>
</feature>
<evidence type="ECO:0008006" key="6">
    <source>
        <dbReference type="Google" id="ProtNLM"/>
    </source>
</evidence>
<gene>
    <name evidence="2" type="ORF">I6G29_01650</name>
    <name evidence="3" type="ORF">NCTC11997_00377</name>
</gene>
<dbReference type="AlphaFoldDB" id="A0A378XDB6"/>
<sequence>MKVTTTKTMQSTDKATRSPEEQRFDKAWQQVIEQQKDNENYREHIRTFVKETSNRLEAKEKECMDTMYKSSLHLLGFLSRKSLTRWQRETLLAWVGQYLFTMQSNPFSSHLDFRPITQSLNEAYEALHPPLYEDLGDESSFLDNFEDSDEGSKGSESFFEEFFEEFFKHQQEEDAQKHHEEKLALKQLMKSSSINRLFRKIAAILHPDKETDEALREEKNSLMSELIQARNSNDIPRIFDFYAKYVGHSPLQELGEDLESASELLERQHRDLLRSKENILHDDPLASILHHHFHKKTPAATTRAINKHLKGLEEQHNNLQIICRDITSLNKLKPYLELHYDMLFQKGEKDYFF</sequence>
<organism evidence="3 4">
    <name type="scientific">Oligella ureolytica</name>
    <dbReference type="NCBI Taxonomy" id="90244"/>
    <lineage>
        <taxon>Bacteria</taxon>
        <taxon>Pseudomonadati</taxon>
        <taxon>Pseudomonadota</taxon>
        <taxon>Betaproteobacteria</taxon>
        <taxon>Burkholderiales</taxon>
        <taxon>Alcaligenaceae</taxon>
        <taxon>Oligella</taxon>
    </lineage>
</organism>
<dbReference type="InterPro" id="IPR036869">
    <property type="entry name" value="J_dom_sf"/>
</dbReference>
<feature type="compositionally biased region" description="Polar residues" evidence="1">
    <location>
        <begin position="1"/>
        <end position="13"/>
    </location>
</feature>
<evidence type="ECO:0000313" key="2">
    <source>
        <dbReference type="EMBL" id="QPT40354.1"/>
    </source>
</evidence>
<reference evidence="2 5" key="2">
    <citation type="submission" date="2020-12" db="EMBL/GenBank/DDBJ databases">
        <title>FDA dAtabase for Regulatory Grade micrObial Sequences (FDA-ARGOS): Supporting development and validation of Infectious Disease Dx tests.</title>
        <authorList>
            <person name="Sproer C."/>
            <person name="Gronow S."/>
            <person name="Severitt S."/>
            <person name="Schroder I."/>
            <person name="Tallon L."/>
            <person name="Sadzewicz L."/>
            <person name="Zhao X."/>
            <person name="Boylan J."/>
            <person name="Ott S."/>
            <person name="Bowen H."/>
            <person name="Vavikolanu K."/>
            <person name="Mehta A."/>
            <person name="Aluvathingal J."/>
            <person name="Nadendla S."/>
            <person name="Lowell S."/>
            <person name="Myers T."/>
            <person name="Yan Y."/>
            <person name="Sichtig H."/>
        </authorList>
    </citation>
    <scope>NUCLEOTIDE SEQUENCE [LARGE SCALE GENOMIC DNA]</scope>
    <source>
        <strain evidence="2 5">FDAARGOS_872</strain>
    </source>
</reference>
<dbReference type="RefSeq" id="WP_018574610.1">
    <property type="nucleotide sequence ID" value="NZ_CP065725.1"/>
</dbReference>
<protein>
    <recommendedName>
        <fullName evidence="6">DnaJ domain</fullName>
    </recommendedName>
</protein>
<dbReference type="EMBL" id="UGSB01000001">
    <property type="protein sequence ID" value="SUA50792.1"/>
    <property type="molecule type" value="Genomic_DNA"/>
</dbReference>
<dbReference type="OrthoDB" id="114754at2"/>